<dbReference type="Proteomes" id="UP001500449">
    <property type="component" value="Unassembled WGS sequence"/>
</dbReference>
<evidence type="ECO:0000313" key="9">
    <source>
        <dbReference type="Proteomes" id="UP001500449"/>
    </source>
</evidence>
<keyword evidence="9" id="KW-1185">Reference proteome</keyword>
<evidence type="ECO:0000313" key="8">
    <source>
        <dbReference type="EMBL" id="GAA1826632.1"/>
    </source>
</evidence>
<dbReference type="Pfam" id="PF00005">
    <property type="entry name" value="ABC_tran"/>
    <property type="match status" value="1"/>
</dbReference>
<name>A0ABN2MIB1_9PSEU</name>
<evidence type="ECO:0000256" key="6">
    <source>
        <dbReference type="SAM" id="MobiDB-lite"/>
    </source>
</evidence>
<evidence type="ECO:0000256" key="3">
    <source>
        <dbReference type="ARBA" id="ARBA00022741"/>
    </source>
</evidence>
<proteinExistence type="predicted"/>
<dbReference type="InterPro" id="IPR003593">
    <property type="entry name" value="AAA+_ATPase"/>
</dbReference>
<dbReference type="Pfam" id="PF08402">
    <property type="entry name" value="TOBE_2"/>
    <property type="match status" value="1"/>
</dbReference>
<dbReference type="InterPro" id="IPR008995">
    <property type="entry name" value="Mo/tungstate-bd_C_term_dom"/>
</dbReference>
<dbReference type="CDD" id="cd03259">
    <property type="entry name" value="ABC_Carb_Solutes_like"/>
    <property type="match status" value="1"/>
</dbReference>
<dbReference type="SUPFAM" id="SSF50331">
    <property type="entry name" value="MOP-like"/>
    <property type="match status" value="1"/>
</dbReference>
<dbReference type="SUPFAM" id="SSF52540">
    <property type="entry name" value="P-loop containing nucleoside triphosphate hydrolases"/>
    <property type="match status" value="1"/>
</dbReference>
<feature type="domain" description="ABC transporter" evidence="7">
    <location>
        <begin position="4"/>
        <end position="244"/>
    </location>
</feature>
<keyword evidence="1" id="KW-0813">Transport</keyword>
<evidence type="ECO:0000259" key="7">
    <source>
        <dbReference type="PROSITE" id="PS50893"/>
    </source>
</evidence>
<dbReference type="SMART" id="SM00382">
    <property type="entry name" value="AAA"/>
    <property type="match status" value="1"/>
</dbReference>
<dbReference type="InterPro" id="IPR015853">
    <property type="entry name" value="ABC_transpr_FbpC"/>
</dbReference>
<feature type="region of interest" description="Disordered" evidence="6">
    <location>
        <begin position="357"/>
        <end position="377"/>
    </location>
</feature>
<dbReference type="InterPro" id="IPR047641">
    <property type="entry name" value="ABC_transpr_MalK/UgpC-like"/>
</dbReference>
<dbReference type="InterPro" id="IPR013611">
    <property type="entry name" value="Transp-assoc_OB_typ2"/>
</dbReference>
<dbReference type="InterPro" id="IPR003439">
    <property type="entry name" value="ABC_transporter-like_ATP-bd"/>
</dbReference>
<organism evidence="8 9">
    <name type="scientific">Pseudonocardia ailaonensis</name>
    <dbReference type="NCBI Taxonomy" id="367279"/>
    <lineage>
        <taxon>Bacteria</taxon>
        <taxon>Bacillati</taxon>
        <taxon>Actinomycetota</taxon>
        <taxon>Actinomycetes</taxon>
        <taxon>Pseudonocardiales</taxon>
        <taxon>Pseudonocardiaceae</taxon>
        <taxon>Pseudonocardia</taxon>
    </lineage>
</organism>
<evidence type="ECO:0000256" key="5">
    <source>
        <dbReference type="ARBA" id="ARBA00023136"/>
    </source>
</evidence>
<evidence type="ECO:0000256" key="1">
    <source>
        <dbReference type="ARBA" id="ARBA00022448"/>
    </source>
</evidence>
<dbReference type="PROSITE" id="PS00211">
    <property type="entry name" value="ABC_TRANSPORTER_1"/>
    <property type="match status" value="1"/>
</dbReference>
<evidence type="ECO:0000256" key="4">
    <source>
        <dbReference type="ARBA" id="ARBA00022840"/>
    </source>
</evidence>
<evidence type="ECO:0000256" key="2">
    <source>
        <dbReference type="ARBA" id="ARBA00022475"/>
    </source>
</evidence>
<gene>
    <name evidence="8" type="ORF">GCM10009836_00270</name>
</gene>
<dbReference type="InterPro" id="IPR027417">
    <property type="entry name" value="P-loop_NTPase"/>
</dbReference>
<reference evidence="8 9" key="1">
    <citation type="journal article" date="2019" name="Int. J. Syst. Evol. Microbiol.">
        <title>The Global Catalogue of Microorganisms (GCM) 10K type strain sequencing project: providing services to taxonomists for standard genome sequencing and annotation.</title>
        <authorList>
            <consortium name="The Broad Institute Genomics Platform"/>
            <consortium name="The Broad Institute Genome Sequencing Center for Infectious Disease"/>
            <person name="Wu L."/>
            <person name="Ma J."/>
        </authorList>
    </citation>
    <scope>NUCLEOTIDE SEQUENCE [LARGE SCALE GENOMIC DNA]</scope>
    <source>
        <strain evidence="8 9">JCM 16009</strain>
    </source>
</reference>
<protein>
    <recommendedName>
        <fullName evidence="7">ABC transporter domain-containing protein</fullName>
    </recommendedName>
</protein>
<keyword evidence="2" id="KW-1003">Cell membrane</keyword>
<keyword evidence="5" id="KW-0472">Membrane</keyword>
<comment type="caution">
    <text evidence="8">The sequence shown here is derived from an EMBL/GenBank/DDBJ whole genome shotgun (WGS) entry which is preliminary data.</text>
</comment>
<dbReference type="RefSeq" id="WP_344411408.1">
    <property type="nucleotide sequence ID" value="NZ_BAAAQK010000001.1"/>
</dbReference>
<dbReference type="InterPro" id="IPR017871">
    <property type="entry name" value="ABC_transporter-like_CS"/>
</dbReference>
<sequence>MSDLKVKDLRKAFGSRGGIVAVDDVTLEVPQAEMLVLVGPSGCGKSTTLRCLAGLESPDAGVIEFGDRTIFDAARRIAVPIHRRDIGLVFQNYALWPHLTGWDNIAFPLRSRWVSREERRRRIGAIAEVVDLDRRLLDKRPAQLSGGQQQRVALARALVAEPRIVMFDEPLSNLDAALREQLRSEIRRLHEEIRFTGVYVTHDLTEAMSVGDRVAAMTDGAIIQIGRPDELFATPATSRIARMMGYRRLCAVTGREGRWEGTDCEFAGPAPDGPGSTYELLARPDRITVAAVGTAVPSAHDYRVRGGVVAGVGYLGSEQELIVDLGGRRLRLVVPLGRTFAPGERVDLSARVADTRAYPLTDAPETLDTPTDQETDE</sequence>
<keyword evidence="3" id="KW-0547">Nucleotide-binding</keyword>
<accession>A0ABN2MIB1</accession>
<dbReference type="EMBL" id="BAAAQK010000001">
    <property type="protein sequence ID" value="GAA1826632.1"/>
    <property type="molecule type" value="Genomic_DNA"/>
</dbReference>
<dbReference type="PANTHER" id="PTHR43875">
    <property type="entry name" value="MALTODEXTRIN IMPORT ATP-BINDING PROTEIN MSMX"/>
    <property type="match status" value="1"/>
</dbReference>
<keyword evidence="4" id="KW-0067">ATP-binding</keyword>
<dbReference type="Gene3D" id="3.40.50.300">
    <property type="entry name" value="P-loop containing nucleotide triphosphate hydrolases"/>
    <property type="match status" value="1"/>
</dbReference>
<dbReference type="PANTHER" id="PTHR43875:SF1">
    <property type="entry name" value="OSMOPROTECTIVE COMPOUNDS UPTAKE ATP-BINDING PROTEIN GGTA"/>
    <property type="match status" value="1"/>
</dbReference>
<dbReference type="PROSITE" id="PS50893">
    <property type="entry name" value="ABC_TRANSPORTER_2"/>
    <property type="match status" value="1"/>
</dbReference>